<sequence>MSFIRTLYSIPSVISYHLWTLFLFTKADIKGIVIPLTILTIASTPLASPLRLFYASSWVWLAVLQCNFPNQTLSKIEDEKNKKDRPIPSGRITYETTIKLRWLIIPVFLAISACCSLETMYTAIAVCVLTYLYNEAGIAAGHWFGRNFIIALGYAACGVGACLVAGNNPHELNDTARLSILCCVGVVTTTIHAEDFKDVIGDSLVGRRTLPIIAPAFTRYSFPFLTVGWSIPLCMIWRLSLIVAVAYVALGMLVGYRFAIYDSVKEDQNSFYLYCLWFTLGSSLPANIHLSSEAF</sequence>
<evidence type="ECO:0000256" key="1">
    <source>
        <dbReference type="ARBA" id="ARBA00004141"/>
    </source>
</evidence>
<keyword evidence="2 5" id="KW-0812">Transmembrane</keyword>
<feature type="transmembrane region" description="Helical" evidence="5">
    <location>
        <begin position="235"/>
        <end position="259"/>
    </location>
</feature>
<dbReference type="OrthoDB" id="434972at2759"/>
<name>A0A286UQA2_9AGAM</name>
<protein>
    <recommendedName>
        <fullName evidence="8">UbiA prenyltransferase</fullName>
    </recommendedName>
</protein>
<organism evidence="6 7">
    <name type="scientific">Pyrrhoderma noxium</name>
    <dbReference type="NCBI Taxonomy" id="2282107"/>
    <lineage>
        <taxon>Eukaryota</taxon>
        <taxon>Fungi</taxon>
        <taxon>Dikarya</taxon>
        <taxon>Basidiomycota</taxon>
        <taxon>Agaricomycotina</taxon>
        <taxon>Agaricomycetes</taxon>
        <taxon>Hymenochaetales</taxon>
        <taxon>Hymenochaetaceae</taxon>
        <taxon>Pyrrhoderma</taxon>
    </lineage>
</organism>
<evidence type="ECO:0000313" key="7">
    <source>
        <dbReference type="Proteomes" id="UP000217199"/>
    </source>
</evidence>
<feature type="transmembrane region" description="Helical" evidence="5">
    <location>
        <begin position="103"/>
        <end position="132"/>
    </location>
</feature>
<comment type="caution">
    <text evidence="6">The sequence shown here is derived from an EMBL/GenBank/DDBJ whole genome shotgun (WGS) entry which is preliminary data.</text>
</comment>
<dbReference type="InParanoid" id="A0A286UQA2"/>
<dbReference type="InterPro" id="IPR000537">
    <property type="entry name" value="UbiA_prenyltransferase"/>
</dbReference>
<gene>
    <name evidence="6" type="ORF">PNOK_0161200</name>
</gene>
<evidence type="ECO:0008006" key="8">
    <source>
        <dbReference type="Google" id="ProtNLM"/>
    </source>
</evidence>
<dbReference type="GO" id="GO:0016020">
    <property type="term" value="C:membrane"/>
    <property type="evidence" value="ECO:0007669"/>
    <property type="project" value="UniProtKB-SubCell"/>
</dbReference>
<keyword evidence="4 5" id="KW-0472">Membrane</keyword>
<reference evidence="6 7" key="1">
    <citation type="journal article" date="2017" name="Mol. Ecol.">
        <title>Comparative and population genomic landscape of Phellinus noxius: A hypervariable fungus causing root rot in trees.</title>
        <authorList>
            <person name="Chung C.L."/>
            <person name="Lee T.J."/>
            <person name="Akiba M."/>
            <person name="Lee H.H."/>
            <person name="Kuo T.H."/>
            <person name="Liu D."/>
            <person name="Ke H.M."/>
            <person name="Yokoi T."/>
            <person name="Roa M.B."/>
            <person name="Lu M.J."/>
            <person name="Chang Y.Y."/>
            <person name="Ann P.J."/>
            <person name="Tsai J.N."/>
            <person name="Chen C.Y."/>
            <person name="Tzean S.S."/>
            <person name="Ota Y."/>
            <person name="Hattori T."/>
            <person name="Sahashi N."/>
            <person name="Liou R.F."/>
            <person name="Kikuchi T."/>
            <person name="Tsai I.J."/>
        </authorList>
    </citation>
    <scope>NUCLEOTIDE SEQUENCE [LARGE SCALE GENOMIC DNA]</scope>
    <source>
        <strain evidence="6 7">FFPRI411160</strain>
    </source>
</reference>
<evidence type="ECO:0000256" key="2">
    <source>
        <dbReference type="ARBA" id="ARBA00022692"/>
    </source>
</evidence>
<proteinExistence type="predicted"/>
<comment type="subcellular location">
    <subcellularLocation>
        <location evidence="1">Membrane</location>
        <topology evidence="1">Multi-pass membrane protein</topology>
    </subcellularLocation>
</comment>
<dbReference type="Proteomes" id="UP000217199">
    <property type="component" value="Unassembled WGS sequence"/>
</dbReference>
<dbReference type="EMBL" id="NBII01000002">
    <property type="protein sequence ID" value="PAV21655.1"/>
    <property type="molecule type" value="Genomic_DNA"/>
</dbReference>
<dbReference type="PANTHER" id="PTHR42723:SF1">
    <property type="entry name" value="CHLOROPHYLL SYNTHASE, CHLOROPLASTIC"/>
    <property type="match status" value="1"/>
</dbReference>
<evidence type="ECO:0000313" key="6">
    <source>
        <dbReference type="EMBL" id="PAV21655.1"/>
    </source>
</evidence>
<evidence type="ECO:0000256" key="4">
    <source>
        <dbReference type="ARBA" id="ARBA00023136"/>
    </source>
</evidence>
<dbReference type="GO" id="GO:0016765">
    <property type="term" value="F:transferase activity, transferring alkyl or aryl (other than methyl) groups"/>
    <property type="evidence" value="ECO:0007669"/>
    <property type="project" value="InterPro"/>
</dbReference>
<dbReference type="AlphaFoldDB" id="A0A286UQA2"/>
<keyword evidence="3 5" id="KW-1133">Transmembrane helix</keyword>
<feature type="transmembrane region" description="Helical" evidence="5">
    <location>
        <begin position="144"/>
        <end position="166"/>
    </location>
</feature>
<dbReference type="STRING" id="2282107.A0A286UQA2"/>
<dbReference type="InterPro" id="IPR050475">
    <property type="entry name" value="Prenyltransferase_related"/>
</dbReference>
<dbReference type="InterPro" id="IPR044878">
    <property type="entry name" value="UbiA_sf"/>
</dbReference>
<evidence type="ECO:0000256" key="3">
    <source>
        <dbReference type="ARBA" id="ARBA00022989"/>
    </source>
</evidence>
<accession>A0A286UQA2</accession>
<dbReference type="PANTHER" id="PTHR42723">
    <property type="entry name" value="CHLOROPHYLL SYNTHASE"/>
    <property type="match status" value="1"/>
</dbReference>
<evidence type="ECO:0000256" key="5">
    <source>
        <dbReference type="SAM" id="Phobius"/>
    </source>
</evidence>
<dbReference type="CDD" id="cd13965">
    <property type="entry name" value="PT_UbiA_3"/>
    <property type="match status" value="1"/>
</dbReference>
<dbReference type="Pfam" id="PF01040">
    <property type="entry name" value="UbiA"/>
    <property type="match status" value="1"/>
</dbReference>
<keyword evidence="7" id="KW-1185">Reference proteome</keyword>
<dbReference type="Gene3D" id="1.10.357.140">
    <property type="entry name" value="UbiA prenyltransferase"/>
    <property type="match status" value="1"/>
</dbReference>